<protein>
    <submittedName>
        <fullName evidence="1">Uncharacterized protein</fullName>
    </submittedName>
</protein>
<dbReference type="AlphaFoldDB" id="A0A7X6JD39"/>
<evidence type="ECO:0000313" key="2">
    <source>
        <dbReference type="Proteomes" id="UP000558475"/>
    </source>
</evidence>
<organism evidence="1 2">
    <name type="scientific">Brucella tritici</name>
    <dbReference type="NCBI Taxonomy" id="94626"/>
    <lineage>
        <taxon>Bacteria</taxon>
        <taxon>Pseudomonadati</taxon>
        <taxon>Pseudomonadota</taxon>
        <taxon>Alphaproteobacteria</taxon>
        <taxon>Hyphomicrobiales</taxon>
        <taxon>Brucellaceae</taxon>
        <taxon>Brucella/Ochrobactrum group</taxon>
        <taxon>Brucella</taxon>
    </lineage>
</organism>
<accession>A0A7X6JD39</accession>
<sequence length="164" mass="18209">MCANTNNLKDYACSMCNDTFISGWSDEDAQAEYQENFGDLDLDHSDTAVVCDDCYNRFMAVKLVELSRETLSDGTIRKTVSVEFPVNVIGLSLTDDTVSEVKAHLATPTTDHMAELEANVGDTHNSECNGWIELTKDSLEKPKPTMIDILRSDDPLSLIPKEIK</sequence>
<dbReference type="EMBL" id="JAAXZB010000005">
    <property type="protein sequence ID" value="NKW11322.1"/>
    <property type="molecule type" value="Genomic_DNA"/>
</dbReference>
<proteinExistence type="predicted"/>
<name>A0A7X6JD39_9HYPH</name>
<evidence type="ECO:0000313" key="1">
    <source>
        <dbReference type="EMBL" id="NKW11322.1"/>
    </source>
</evidence>
<dbReference type="Proteomes" id="UP000558475">
    <property type="component" value="Unassembled WGS sequence"/>
</dbReference>
<gene>
    <name evidence="1" type="ORF">HGG76_27375</name>
</gene>
<comment type="caution">
    <text evidence="1">The sequence shown here is derived from an EMBL/GenBank/DDBJ whole genome shotgun (WGS) entry which is preliminary data.</text>
</comment>
<reference evidence="1 2" key="1">
    <citation type="submission" date="2020-04" db="EMBL/GenBank/DDBJ databases">
        <title>Whole genome sequencing of clinical and environmental type strains of Ochrobactrum.</title>
        <authorList>
            <person name="Dharne M."/>
        </authorList>
    </citation>
    <scope>NUCLEOTIDE SEQUENCE [LARGE SCALE GENOMIC DNA]</scope>
    <source>
        <strain evidence="1 2">DSM 13340</strain>
    </source>
</reference>